<accession>A0A6N3DT73</accession>
<dbReference type="Pfam" id="PF01935">
    <property type="entry name" value="DUF87"/>
    <property type="match status" value="1"/>
</dbReference>
<sequence length="852" mass="96722">MEYTPDLSLCKYEVLGDNDANGLIGRHNAFLRQWNRITSLTKTRIHLLIQYHANNQPGERMKFLLLITSSSDAVLPALHQLVRVSPLADYFHFVPVDWNSLEHQLAWSYCSEAVLKKTERRRNSDMTSEANSQNFFVVSGWKSAEDARLRDMLRVMDALQQNLAYVVSFEGTDAVDTVLRALDRPISYLRKRTSYGFSQKVSLDMTTKVSFRDIAAEETLDEYEKFLTCVAESPCFYANIRTFSDTKTGAELLMSAAVGEAIEEGNAEIFCPLHCETIDEVLASHQYYSSLVPESLVFWPTLLTLEELSPFFRCPILLEGEQIDFPKETKAKYMSGSLPLGRDLLNYPVTLDVDLLKKHAFVCGVPGAGKTNTMLGLCYNLWEKYRIPFLVLEPAKKEYRALAQTDIDSLIVFSPSSGSRFPLAINPFQFPIGMALAEHIQNLDEVFEGAFPLSPPLPALLDRAIEAVYVDHGWDVEDINTGERDYPTMTELYKKLEEELEKTDYDGEVRGNMKSALEMRISSLLRRDLGNVFDVPVSTITPENWTKYPIIIELESLGKGPANFLTLMLCTLIREALRIDPKGDMDKPLRHVIFIEEAHNLIAPVCSDTTGEDANPKSAATSYIVKMLAEVRALREGIVIADQLPTSMAPEILKNTTLKITHRITSEDDRNLIGSSMSASNVQLEELSTYLPGETLVYYEGLLKPFKLRVDMFEQKDAPDNDQLFELMKSRPIHQKAMLFTVQSRLVKIQMQWIEEWKIAMAVYDKLISDCNQFQKHAGDGNLKGELTEIMKDQLGMNSSLNVLKRLAAKHKAWIQSFPNLPRDYVDFQGKAEKDIEAVTYYVTKKLREIKF</sequence>
<proteinExistence type="predicted"/>
<dbReference type="Gene3D" id="3.40.50.300">
    <property type="entry name" value="P-loop containing nucleotide triphosphate hydrolases"/>
    <property type="match status" value="2"/>
</dbReference>
<evidence type="ECO:0000259" key="1">
    <source>
        <dbReference type="Pfam" id="PF01935"/>
    </source>
</evidence>
<dbReference type="PANTHER" id="PTHR42957">
    <property type="entry name" value="HELICASE MJ1565-RELATED"/>
    <property type="match status" value="1"/>
</dbReference>
<organism evidence="2">
    <name type="scientific">Flavonifractor plautii</name>
    <name type="common">Fusobacterium plautii</name>
    <dbReference type="NCBI Taxonomy" id="292800"/>
    <lineage>
        <taxon>Bacteria</taxon>
        <taxon>Bacillati</taxon>
        <taxon>Bacillota</taxon>
        <taxon>Clostridia</taxon>
        <taxon>Eubacteriales</taxon>
        <taxon>Oscillospiraceae</taxon>
        <taxon>Flavonifractor</taxon>
    </lineage>
</organism>
<evidence type="ECO:0000313" key="2">
    <source>
        <dbReference type="EMBL" id="VYU29781.1"/>
    </source>
</evidence>
<gene>
    <name evidence="2" type="ORF">FPLFYP42_01849</name>
</gene>
<protein>
    <submittedName>
        <fullName evidence="2">AAA-like domain protein</fullName>
    </submittedName>
</protein>
<dbReference type="EMBL" id="CACRUB010000031">
    <property type="protein sequence ID" value="VYU29781.1"/>
    <property type="molecule type" value="Genomic_DNA"/>
</dbReference>
<feature type="domain" description="Helicase HerA central" evidence="1">
    <location>
        <begin position="346"/>
        <end position="531"/>
    </location>
</feature>
<dbReference type="SUPFAM" id="SSF52540">
    <property type="entry name" value="P-loop containing nucleoside triphosphate hydrolases"/>
    <property type="match status" value="1"/>
</dbReference>
<name>A0A6N3DT73_FLAPL</name>
<dbReference type="InterPro" id="IPR002789">
    <property type="entry name" value="HerA_central"/>
</dbReference>
<reference evidence="2" key="1">
    <citation type="submission" date="2019-11" db="EMBL/GenBank/DDBJ databases">
        <authorList>
            <person name="Feng L."/>
        </authorList>
    </citation>
    <scope>NUCLEOTIDE SEQUENCE</scope>
    <source>
        <strain evidence="2">FplautiiLFYP42</strain>
    </source>
</reference>
<dbReference type="PANTHER" id="PTHR42957:SF1">
    <property type="entry name" value="HELICASE MJ1565-RELATED"/>
    <property type="match status" value="1"/>
</dbReference>
<dbReference type="InterPro" id="IPR008571">
    <property type="entry name" value="HerA-like"/>
</dbReference>
<dbReference type="InterPro" id="IPR027417">
    <property type="entry name" value="P-loop_NTPase"/>
</dbReference>
<dbReference type="AlphaFoldDB" id="A0A6N3DT73"/>